<accession>A0A1X2GZD9</accession>
<dbReference type="InParanoid" id="A0A1X2GZD9"/>
<dbReference type="PANTHER" id="PTHR47349:SF1">
    <property type="entry name" value="AER328WP"/>
    <property type="match status" value="1"/>
</dbReference>
<dbReference type="OMA" id="TGSMQDQ"/>
<protein>
    <recommendedName>
        <fullName evidence="1">YMC020W-like alpha/beta hydrolase domain-containing protein</fullName>
    </recommendedName>
</protein>
<feature type="domain" description="YMC020W-like alpha/beta hydrolase" evidence="1">
    <location>
        <begin position="8"/>
        <end position="302"/>
    </location>
</feature>
<reference evidence="2 3" key="1">
    <citation type="submission" date="2016-07" db="EMBL/GenBank/DDBJ databases">
        <title>Pervasive Adenine N6-methylation of Active Genes in Fungi.</title>
        <authorList>
            <consortium name="DOE Joint Genome Institute"/>
            <person name="Mondo S.J."/>
            <person name="Dannebaum R.O."/>
            <person name="Kuo R.C."/>
            <person name="Labutti K."/>
            <person name="Haridas S."/>
            <person name="Kuo A."/>
            <person name="Salamov A."/>
            <person name="Ahrendt S.R."/>
            <person name="Lipzen A."/>
            <person name="Sullivan W."/>
            <person name="Andreopoulos W.B."/>
            <person name="Clum A."/>
            <person name="Lindquist E."/>
            <person name="Daum C."/>
            <person name="Ramamoorthy G.K."/>
            <person name="Gryganskyi A."/>
            <person name="Culley D."/>
            <person name="Magnuson J.K."/>
            <person name="James T.Y."/>
            <person name="O'Malley M.A."/>
            <person name="Stajich J.E."/>
            <person name="Spatafora J.W."/>
            <person name="Visel A."/>
            <person name="Grigoriev I.V."/>
        </authorList>
    </citation>
    <scope>NUCLEOTIDE SEQUENCE [LARGE SCALE GENOMIC DNA]</scope>
    <source>
        <strain evidence="2 3">NRRL 2496</strain>
    </source>
</reference>
<dbReference type="InterPro" id="IPR058933">
    <property type="entry name" value="YMC020W-like_ab_hydrolase"/>
</dbReference>
<name>A0A1X2GZD9_SYNRA</name>
<comment type="caution">
    <text evidence="2">The sequence shown here is derived from an EMBL/GenBank/DDBJ whole genome shotgun (WGS) entry which is preliminary data.</text>
</comment>
<dbReference type="Proteomes" id="UP000242180">
    <property type="component" value="Unassembled WGS sequence"/>
</dbReference>
<evidence type="ECO:0000313" key="2">
    <source>
        <dbReference type="EMBL" id="ORY89910.1"/>
    </source>
</evidence>
<organism evidence="2 3">
    <name type="scientific">Syncephalastrum racemosum</name>
    <name type="common">Filamentous fungus</name>
    <dbReference type="NCBI Taxonomy" id="13706"/>
    <lineage>
        <taxon>Eukaryota</taxon>
        <taxon>Fungi</taxon>
        <taxon>Fungi incertae sedis</taxon>
        <taxon>Mucoromycota</taxon>
        <taxon>Mucoromycotina</taxon>
        <taxon>Mucoromycetes</taxon>
        <taxon>Mucorales</taxon>
        <taxon>Syncephalastraceae</taxon>
        <taxon>Syncephalastrum</taxon>
    </lineage>
</organism>
<dbReference type="EMBL" id="MCGN01000013">
    <property type="protein sequence ID" value="ORY89910.1"/>
    <property type="molecule type" value="Genomic_DNA"/>
</dbReference>
<sequence>MKARPDQLVQKRIVVIGVHGWFPTKLVRSVIGEPTGTSKKFCHQMVAAVKHYFATEHHLTLPESILTMIPLEGEGKVEERVSKHYHQLLANIEWLEAISSADVILWATHSQGTPVSFLLLKQLLDLGHIHAHRQPICVLAMAGIGHGPFPVLKGSLIVKYFEADAARELFEFMDSTTRIAQAFHQALADVLRQGIKTVLVGSLQDQVVPLYSATLTAISHPNILRAVYIDKHNYVENDFLIHLVVFALRLRNLGLSDHGLLTNVSEVLAGSIYALEGGHSTVYEERDVYMMAVRTLFDTPPIGHWSRLLYDAPACSKEAGASPPSPAPQEASVEVYQAKARINPYGLPWVLRGIYDDPRILSHDTLRGELERLRGLYQKWNPTDNRLRELKFRLEPLQEHAIV</sequence>
<gene>
    <name evidence="2" type="ORF">BCR43DRAFT_448212</name>
</gene>
<evidence type="ECO:0000259" key="1">
    <source>
        <dbReference type="Pfam" id="PF26147"/>
    </source>
</evidence>
<dbReference type="Pfam" id="PF26147">
    <property type="entry name" value="AB_HYDROLASE_YMC0-YMC35"/>
    <property type="match status" value="1"/>
</dbReference>
<dbReference type="OrthoDB" id="5598028at2759"/>
<keyword evidence="3" id="KW-1185">Reference proteome</keyword>
<proteinExistence type="predicted"/>
<dbReference type="PANTHER" id="PTHR47349">
    <property type="entry name" value="CHROMOSOME 8, WHOLE GENOME SHOTGUN SEQUENCE"/>
    <property type="match status" value="1"/>
</dbReference>
<dbReference type="AlphaFoldDB" id="A0A1X2GZD9"/>
<evidence type="ECO:0000313" key="3">
    <source>
        <dbReference type="Proteomes" id="UP000242180"/>
    </source>
</evidence>
<dbReference type="InterPro" id="IPR058934">
    <property type="entry name" value="YMC020W-like"/>
</dbReference>